<evidence type="ECO:0000313" key="2">
    <source>
        <dbReference type="Proteomes" id="UP000597459"/>
    </source>
</evidence>
<keyword evidence="2" id="KW-1185">Reference proteome</keyword>
<dbReference type="Proteomes" id="UP000597459">
    <property type="component" value="Unassembled WGS sequence"/>
</dbReference>
<comment type="caution">
    <text evidence="1">The sequence shown here is derived from an EMBL/GenBank/DDBJ whole genome shotgun (WGS) entry which is preliminary data.</text>
</comment>
<dbReference type="AlphaFoldDB" id="A0A967ED36"/>
<reference evidence="1" key="1">
    <citation type="submission" date="2019-11" db="EMBL/GenBank/DDBJ databases">
        <title>Description of new Acetobacter species.</title>
        <authorList>
            <person name="Cleenwerck I."/>
            <person name="Sombolestani A.S."/>
        </authorList>
    </citation>
    <scope>NUCLEOTIDE SEQUENCE</scope>
    <source>
        <strain evidence="1">LMG 1626</strain>
    </source>
</reference>
<accession>A0A967ED36</accession>
<protein>
    <submittedName>
        <fullName evidence="1">Uncharacterized protein</fullName>
    </submittedName>
</protein>
<sequence length="94" mass="11180">MGLWPRREPSKRGGTLGQDTIIRHLREMKFFLKWCVLACLIEGKGFADVQARARTQEEKKTRQEDRRWAFTETELMEAKRFWLMPDTNHGFLVP</sequence>
<evidence type="ECO:0000313" key="1">
    <source>
        <dbReference type="EMBL" id="NHO53901.1"/>
    </source>
</evidence>
<name>A0A967ED36_9PROT</name>
<organism evidence="1 2">
    <name type="scientific">Acetobacter estunensis</name>
    <dbReference type="NCBI Taxonomy" id="104097"/>
    <lineage>
        <taxon>Bacteria</taxon>
        <taxon>Pseudomonadati</taxon>
        <taxon>Pseudomonadota</taxon>
        <taxon>Alphaproteobacteria</taxon>
        <taxon>Acetobacterales</taxon>
        <taxon>Acetobacteraceae</taxon>
        <taxon>Acetobacter</taxon>
    </lineage>
</organism>
<proteinExistence type="predicted"/>
<dbReference type="EMBL" id="WOTH01000012">
    <property type="protein sequence ID" value="NHO53901.1"/>
    <property type="molecule type" value="Genomic_DNA"/>
</dbReference>
<gene>
    <name evidence="1" type="ORF">GOB87_08005</name>
</gene>